<feature type="compositionally biased region" description="Acidic residues" evidence="1">
    <location>
        <begin position="405"/>
        <end position="419"/>
    </location>
</feature>
<dbReference type="VEuPathDB" id="TriTrypDB:TcG_03184"/>
<dbReference type="OrthoDB" id="273516at2759"/>
<dbReference type="VEuPathDB" id="TriTrypDB:BCY84_11701"/>
<dbReference type="Proteomes" id="UP000246078">
    <property type="component" value="Unassembled WGS sequence"/>
</dbReference>
<comment type="caution">
    <text evidence="2">The sequence shown here is derived from an EMBL/GenBank/DDBJ whole genome shotgun (WGS) entry which is preliminary data.</text>
</comment>
<organism evidence="2 3">
    <name type="scientific">Trypanosoma cruzi</name>
    <dbReference type="NCBI Taxonomy" id="5693"/>
    <lineage>
        <taxon>Eukaryota</taxon>
        <taxon>Discoba</taxon>
        <taxon>Euglenozoa</taxon>
        <taxon>Kinetoplastea</taxon>
        <taxon>Metakinetoplastina</taxon>
        <taxon>Trypanosomatida</taxon>
        <taxon>Trypanosomatidae</taxon>
        <taxon>Trypanosoma</taxon>
        <taxon>Schizotrypanum</taxon>
    </lineage>
</organism>
<dbReference type="OMA" id="CMEEDSA"/>
<evidence type="ECO:0000313" key="2">
    <source>
        <dbReference type="EMBL" id="PWU97605.1"/>
    </source>
</evidence>
<accession>A0A2V2VMD6</accession>
<feature type="compositionally biased region" description="Basic and acidic residues" evidence="1">
    <location>
        <begin position="420"/>
        <end position="436"/>
    </location>
</feature>
<dbReference type="VEuPathDB" id="TriTrypDB:TcCLB.503823.60"/>
<dbReference type="VEuPathDB" id="TriTrypDB:C4B63_40g77"/>
<dbReference type="VEuPathDB" id="TriTrypDB:TcCLB.510283.90"/>
<dbReference type="VEuPathDB" id="TriTrypDB:TCDM_02238"/>
<dbReference type="VEuPathDB" id="TriTrypDB:C4B63_40g76"/>
<dbReference type="VEuPathDB" id="TriTrypDB:TCSYLVIO_008214"/>
<name>A0A2V2VMD6_TRYCR</name>
<protein>
    <submittedName>
        <fullName evidence="2">Uncharacterized protein</fullName>
    </submittedName>
</protein>
<gene>
    <name evidence="2" type="ORF">C3747_241g8</name>
</gene>
<dbReference type="VEuPathDB" id="TriTrypDB:C3747_241g8"/>
<dbReference type="VEuPathDB" id="TriTrypDB:Tc_MARK_7154"/>
<dbReference type="VEuPathDB" id="TriTrypDB:BCY84_11700"/>
<dbReference type="AlphaFoldDB" id="A0A2V2VMD6"/>
<evidence type="ECO:0000313" key="3">
    <source>
        <dbReference type="Proteomes" id="UP000246078"/>
    </source>
</evidence>
<evidence type="ECO:0000256" key="1">
    <source>
        <dbReference type="SAM" id="MobiDB-lite"/>
    </source>
</evidence>
<sequence>MKSRTAETYFNTRKHILKRAADVQLQVRKRQQEQSEKEGDACCDRILRGNPLTPHMADEIDAWNRSLKGLEALQGFVLTDELIYGAISKNIRLGAFPYALDWLRKCARERRIPFPTAVLHDVRLFIDFVQSVLPSSNLSLTRAHEALLGGTFVTTGPTALATTEAKTAVSIGSSDAESGEETHAVQLVNSSPYVRYLFKELYIPLWECLVELGLLPLERSHEAETGWEQSLREARHDEMVLDLFGRLCCCPFSDGASFLSSTPSHLSSSSSSRDTTLDGRDKSTAAVLEEYTGLLLALVQCAAEAKEVKLLIELQLMFCMLFVAPSTPGESKSGWKLKKTFWCHSQSDEELLCRFSNEFISALYYGRLAYQSEMSLHRHICSLFNVAHDNEDGDDADSSNIDSNNNDEENDDDGDDNDDREGGMKCKEHDGDEDKLPSSLSKGKLRALDSMDVSSSTSWPESRRQKTLDDILRNLLQNEASTLADASVYAALVLEDPALIPKGDNSTGNHRFSKVEVEWMRVHLDISRRCHHGENVASELEEFFLLGGVVAQGLETSISNIEDQQCFLALVMETIVGVVAASTAPATERYTLMVRVMTELLIRMEETQKKQQKEQREEATLLQLPLYSAASAMVLLSPLLRTISSPERVNGDAMDLNDAAALQKDALRLLQEMVRSVLNQPTGFGNAYSVVLMLLTQVEMWEEVQRLLHKLDESGEEGGAAHGFSSVILDQRVWAWLFRKARDAGRADICLFLRQRREKLFY</sequence>
<dbReference type="EMBL" id="PRFC01000241">
    <property type="protein sequence ID" value="PWU97605.1"/>
    <property type="molecule type" value="Genomic_DNA"/>
</dbReference>
<dbReference type="VEuPathDB" id="TriTrypDB:TcCL_ESM01980"/>
<reference evidence="2 3" key="1">
    <citation type="journal article" date="2018" name="Microb. Genom.">
        <title>Expanding an expanded genome: long-read sequencing of Trypanosoma cruzi.</title>
        <authorList>
            <person name="Berna L."/>
            <person name="Rodriguez M."/>
            <person name="Chiribao M.L."/>
            <person name="Parodi-Talice A."/>
            <person name="Pita S."/>
            <person name="Rijo G."/>
            <person name="Alvarez-Valin F."/>
            <person name="Robello C."/>
        </authorList>
    </citation>
    <scope>NUCLEOTIDE SEQUENCE [LARGE SCALE GENOMIC DNA]</scope>
    <source>
        <strain evidence="2 3">TCC</strain>
    </source>
</reference>
<proteinExistence type="predicted"/>
<feature type="region of interest" description="Disordered" evidence="1">
    <location>
        <begin position="392"/>
        <end position="441"/>
    </location>
</feature>
<dbReference type="VEuPathDB" id="TriTrypDB:ECC02_008683"/>